<dbReference type="EMBL" id="CM023475">
    <property type="protein sequence ID" value="KAH7944952.1"/>
    <property type="molecule type" value="Genomic_DNA"/>
</dbReference>
<comment type="caution">
    <text evidence="1">The sequence shown here is derived from an EMBL/GenBank/DDBJ whole genome shotgun (WGS) entry which is preliminary data.</text>
</comment>
<organism evidence="1 2">
    <name type="scientific">Dermacentor silvarum</name>
    <name type="common">Tick</name>
    <dbReference type="NCBI Taxonomy" id="543639"/>
    <lineage>
        <taxon>Eukaryota</taxon>
        <taxon>Metazoa</taxon>
        <taxon>Ecdysozoa</taxon>
        <taxon>Arthropoda</taxon>
        <taxon>Chelicerata</taxon>
        <taxon>Arachnida</taxon>
        <taxon>Acari</taxon>
        <taxon>Parasitiformes</taxon>
        <taxon>Ixodida</taxon>
        <taxon>Ixodoidea</taxon>
        <taxon>Ixodidae</taxon>
        <taxon>Rhipicephalinae</taxon>
        <taxon>Dermacentor</taxon>
    </lineage>
</organism>
<sequence length="584" mass="68234">MAVTESSKGINVVFQNKHRGHDFKLCHIFLSDTERSAIAGKLKAGTAMGAIMDSIRDSVDGSWKRLHLLTRQDLYNIQRAFKINCNERLHNDDQTSVLLWVEKMKSQDDNPVLFFKQQGMADSATVLQRRNTDLLKDDDFMLVLMTKPQQELLQKLGSYDFQLVTLLCVDEYGTGFPVAFCITSRVDKQGMEVFFKALRQRTGQITTKAFMSDDAPAFYNAWKAVMGSADRQLLCAWHVDKNWRENIRKHVKDQELQALVYKHVNRLLTLPKKLLEDHSFAEKCVNSENAFLGGLLEQLNDRILLGYCLVPRKVNMFAMIEQLGKPTFFPTLSMSRLNNEGLLEIIERVKGLVKALRTMMDAPTEEMFKGTMEDFSDFCDDHGRDTNGLIRFKTYFMQNYFHRAEVWAACYRKEYNINTNMRLEALHRVIKYCYLGGKNNKRIDRLIAMLLKLVRDKVFDRLIKLSKNAATTFYEETQSRHKAGEEICNSEIEAAGTVRRLRKKRKRTMYIRELFDKRPQLGDYHQLVQELRQVDPEYHFKYFRMTKAKFDHLLSLVYERILHAPNHRRPIRPAERLAVTLRYT</sequence>
<name>A0ACB8CJ99_DERSI</name>
<reference evidence="1" key="1">
    <citation type="submission" date="2020-05" db="EMBL/GenBank/DDBJ databases">
        <title>Large-scale comparative analyses of tick genomes elucidate their genetic diversity and vector capacities.</title>
        <authorList>
            <person name="Jia N."/>
            <person name="Wang J."/>
            <person name="Shi W."/>
            <person name="Du L."/>
            <person name="Sun Y."/>
            <person name="Zhan W."/>
            <person name="Jiang J."/>
            <person name="Wang Q."/>
            <person name="Zhang B."/>
            <person name="Ji P."/>
            <person name="Sakyi L.B."/>
            <person name="Cui X."/>
            <person name="Yuan T."/>
            <person name="Jiang B."/>
            <person name="Yang W."/>
            <person name="Lam T.T.-Y."/>
            <person name="Chang Q."/>
            <person name="Ding S."/>
            <person name="Wang X."/>
            <person name="Zhu J."/>
            <person name="Ruan X."/>
            <person name="Zhao L."/>
            <person name="Wei J."/>
            <person name="Que T."/>
            <person name="Du C."/>
            <person name="Cheng J."/>
            <person name="Dai P."/>
            <person name="Han X."/>
            <person name="Huang E."/>
            <person name="Gao Y."/>
            <person name="Liu J."/>
            <person name="Shao H."/>
            <person name="Ye R."/>
            <person name="Li L."/>
            <person name="Wei W."/>
            <person name="Wang X."/>
            <person name="Wang C."/>
            <person name="Yang T."/>
            <person name="Huo Q."/>
            <person name="Li W."/>
            <person name="Guo W."/>
            <person name="Chen H."/>
            <person name="Zhou L."/>
            <person name="Ni X."/>
            <person name="Tian J."/>
            <person name="Zhou Y."/>
            <person name="Sheng Y."/>
            <person name="Liu T."/>
            <person name="Pan Y."/>
            <person name="Xia L."/>
            <person name="Li J."/>
            <person name="Zhao F."/>
            <person name="Cao W."/>
        </authorList>
    </citation>
    <scope>NUCLEOTIDE SEQUENCE</scope>
    <source>
        <strain evidence="1">Dsil-2018</strain>
    </source>
</reference>
<proteinExistence type="predicted"/>
<gene>
    <name evidence="1" type="ORF">HPB49_002782</name>
</gene>
<evidence type="ECO:0000313" key="2">
    <source>
        <dbReference type="Proteomes" id="UP000821865"/>
    </source>
</evidence>
<protein>
    <submittedName>
        <fullName evidence="1">Uncharacterized protein</fullName>
    </submittedName>
</protein>
<accession>A0ACB8CJ99</accession>
<evidence type="ECO:0000313" key="1">
    <source>
        <dbReference type="EMBL" id="KAH7944952.1"/>
    </source>
</evidence>
<keyword evidence="2" id="KW-1185">Reference proteome</keyword>
<dbReference type="Proteomes" id="UP000821865">
    <property type="component" value="Chromosome 6"/>
</dbReference>